<proteinExistence type="predicted"/>
<dbReference type="InterPro" id="IPR052026">
    <property type="entry name" value="ExeA_AAA_ATPase_DNA-bind"/>
</dbReference>
<gene>
    <name evidence="2" type="ORF">ACFOPH_00380</name>
</gene>
<dbReference type="SUPFAM" id="SSF47090">
    <property type="entry name" value="PGBD-like"/>
    <property type="match status" value="1"/>
</dbReference>
<dbReference type="InterPro" id="IPR027417">
    <property type="entry name" value="P-loop_NTPase"/>
</dbReference>
<name>A0ABV7PC29_9BURK</name>
<dbReference type="Pfam" id="PF13401">
    <property type="entry name" value="AAA_22"/>
    <property type="match status" value="1"/>
</dbReference>
<dbReference type="PANTHER" id="PTHR35894">
    <property type="entry name" value="GENERAL SECRETION PATHWAY PROTEIN A-RELATED"/>
    <property type="match status" value="1"/>
</dbReference>
<keyword evidence="3" id="KW-1185">Reference proteome</keyword>
<dbReference type="Proteomes" id="UP001595665">
    <property type="component" value="Unassembled WGS sequence"/>
</dbReference>
<dbReference type="EMBL" id="JBHRVV010000001">
    <property type="protein sequence ID" value="MFC3456709.1"/>
    <property type="molecule type" value="Genomic_DNA"/>
</dbReference>
<dbReference type="Gene3D" id="3.90.70.10">
    <property type="entry name" value="Cysteine proteinases"/>
    <property type="match status" value="1"/>
</dbReference>
<dbReference type="SUPFAM" id="SSF52540">
    <property type="entry name" value="P-loop containing nucleoside triphosphate hydrolases"/>
    <property type="match status" value="1"/>
</dbReference>
<dbReference type="Gene3D" id="3.40.50.300">
    <property type="entry name" value="P-loop containing nucleotide triphosphate hydrolases"/>
    <property type="match status" value="1"/>
</dbReference>
<organism evidence="2 3">
    <name type="scientific">Massilia haematophila</name>
    <dbReference type="NCBI Taxonomy" id="457923"/>
    <lineage>
        <taxon>Bacteria</taxon>
        <taxon>Pseudomonadati</taxon>
        <taxon>Pseudomonadota</taxon>
        <taxon>Betaproteobacteria</taxon>
        <taxon>Burkholderiales</taxon>
        <taxon>Oxalobacteraceae</taxon>
        <taxon>Telluria group</taxon>
        <taxon>Massilia</taxon>
    </lineage>
</organism>
<dbReference type="Pfam" id="PF01471">
    <property type="entry name" value="PG_binding_1"/>
    <property type="match status" value="1"/>
</dbReference>
<dbReference type="InterPro" id="IPR036366">
    <property type="entry name" value="PGBDSf"/>
</dbReference>
<dbReference type="SMART" id="SM00382">
    <property type="entry name" value="AAA"/>
    <property type="match status" value="1"/>
</dbReference>
<dbReference type="InterPro" id="IPR002477">
    <property type="entry name" value="Peptidoglycan-bd-like"/>
</dbReference>
<dbReference type="InterPro" id="IPR049945">
    <property type="entry name" value="AAA_22"/>
</dbReference>
<protein>
    <submittedName>
        <fullName evidence="2">AAA family ATPase</fullName>
    </submittedName>
</protein>
<dbReference type="RefSeq" id="WP_379732778.1">
    <property type="nucleotide sequence ID" value="NZ_JBHRVV010000001.1"/>
</dbReference>
<evidence type="ECO:0000313" key="2">
    <source>
        <dbReference type="EMBL" id="MFC3456709.1"/>
    </source>
</evidence>
<accession>A0ABV7PC29</accession>
<feature type="domain" description="AAA+ ATPase" evidence="1">
    <location>
        <begin position="42"/>
        <end position="187"/>
    </location>
</feature>
<dbReference type="PANTHER" id="PTHR35894:SF1">
    <property type="entry name" value="PHOSPHORIBULOKINASE _ URIDINE KINASE FAMILY"/>
    <property type="match status" value="1"/>
</dbReference>
<evidence type="ECO:0000313" key="3">
    <source>
        <dbReference type="Proteomes" id="UP001595665"/>
    </source>
</evidence>
<reference evidence="3" key="1">
    <citation type="journal article" date="2019" name="Int. J. Syst. Evol. Microbiol.">
        <title>The Global Catalogue of Microorganisms (GCM) 10K type strain sequencing project: providing services to taxonomists for standard genome sequencing and annotation.</title>
        <authorList>
            <consortium name="The Broad Institute Genomics Platform"/>
            <consortium name="The Broad Institute Genome Sequencing Center for Infectious Disease"/>
            <person name="Wu L."/>
            <person name="Ma J."/>
        </authorList>
    </citation>
    <scope>NUCLEOTIDE SEQUENCE [LARGE SCALE GENOMIC DNA]</scope>
    <source>
        <strain evidence="3">CCM 7480</strain>
    </source>
</reference>
<dbReference type="InterPro" id="IPR003593">
    <property type="entry name" value="AAA+_ATPase"/>
</dbReference>
<comment type="caution">
    <text evidence="2">The sequence shown here is derived from an EMBL/GenBank/DDBJ whole genome shotgun (WGS) entry which is preliminary data.</text>
</comment>
<evidence type="ECO:0000259" key="1">
    <source>
        <dbReference type="SMART" id="SM00382"/>
    </source>
</evidence>
<dbReference type="Gene3D" id="1.10.101.10">
    <property type="entry name" value="PGBD-like superfamily/PGBD"/>
    <property type="match status" value="1"/>
</dbReference>
<dbReference type="InterPro" id="IPR036365">
    <property type="entry name" value="PGBD-like_sf"/>
</dbReference>
<sequence>MYTHYFSLKSAPFSIAPDPRYLFMSERHREALAHLLYGIGSGGGFVLLTGEIGAGKTTVCRCFIEQVPENCRLAYIFNPKLSVGELLQSVCEEFGIAVQAGQGGVKAYVDAINDYLLASHAQGRNNVLVIDEAQNLSAEVLEQLRLLTNLETSERKLLQIILIGQPELRTILARPELEQLAQRVIARYHLGPLSEPETGAYIAHRMAVAGAQGAPVFPASSVPLIHRITHGVPRRINLLCDRALLGAYVENSREVTRTIVRTAAAEVFAGEATVKPARWPLVAGAVLAGAALSAAAAWQVLPHGATAPSAAAPSANAARADVAGAKVLPAQAVAPAKLNSAAVALPRGHADQATALRALAGLWDASLALGEPCQAALRADLRCHQGRGGIYELRQLDRPAVITLREGALTSYAVLAGMDERTVTLVVDGKRERVDLAALAPRFTGEFTTFWKIARSFRDQLAVGDQGPDVDWLAARLARLNGAPPPPSRQPFSAHTHQLLRAFQAKQDLKADGVAGPRTWMRLNQLTGLAEPRLLAATGTGQ</sequence>